<dbReference type="GO" id="GO:0009396">
    <property type="term" value="P:folic acid-containing compound biosynthetic process"/>
    <property type="evidence" value="ECO:0007669"/>
    <property type="project" value="InterPro"/>
</dbReference>
<keyword evidence="2" id="KW-0808">Transferase</keyword>
<dbReference type="InParanoid" id="A0A395JHS1"/>
<dbReference type="PANTHER" id="PTHR11236">
    <property type="entry name" value="AMINOBENZOATE/ANTHRANILATE SYNTHASE"/>
    <property type="match status" value="1"/>
</dbReference>
<feature type="domain" description="Chorismate-utilising enzyme C-terminal" evidence="3">
    <location>
        <begin position="211"/>
        <end position="464"/>
    </location>
</feature>
<evidence type="ECO:0000259" key="4">
    <source>
        <dbReference type="Pfam" id="PF04715"/>
    </source>
</evidence>
<dbReference type="Proteomes" id="UP000253083">
    <property type="component" value="Unassembled WGS sequence"/>
</dbReference>
<evidence type="ECO:0000256" key="1">
    <source>
        <dbReference type="ARBA" id="ARBA00013139"/>
    </source>
</evidence>
<dbReference type="InterPro" id="IPR005802">
    <property type="entry name" value="ADC_synth_comp_1"/>
</dbReference>
<dbReference type="InterPro" id="IPR005801">
    <property type="entry name" value="ADC_synthase"/>
</dbReference>
<keyword evidence="6" id="KW-1185">Reference proteome</keyword>
<sequence>MTLRYTEYPYIDSATLFDGVADEPWAMLLDSGFIDGKSSSSLSWGYDVLAIRPSQTFVFNGGVTQHVKGDQEQTLAGDPLRVLQQYLPDITPPECPLVPYVPGGMGYFSYDLARHFEPLPSSASNDEQLPPMAVGVYDVLLVVDHAKRRSVLVEWGDEQANAELVETWGELIEAHSMVSSSGLPARSGSELHPSVCGGLQCTDPAESLASSEYQAAFDKVRQYTIDGDCYQVNLTNQFSAKVSGRAWLTYRYLRAKSPAPYGAYLNLPFAQILSNSPESFIQCHKQQVTTSPIKGTRPRVVSDPKRDADVAAELLSSAKDRAENVMIVDLMRNDLSRCCELGSVAVPELFALHSFANVHHLISRVTGRLKHGLHSLDLLRHCFPGGSITGAPKIRAMQIIEELEPVRRGLYCGSIGFIGGDGSLETNIAIRTIVVKDGVARFAAGGGLVIDSELDAERQELEDKANMMRDALFGDNLGQ</sequence>
<evidence type="ECO:0000313" key="6">
    <source>
        <dbReference type="Proteomes" id="UP000253083"/>
    </source>
</evidence>
<dbReference type="Pfam" id="PF00425">
    <property type="entry name" value="Chorismate_bind"/>
    <property type="match status" value="1"/>
</dbReference>
<proteinExistence type="predicted"/>
<dbReference type="FunCoup" id="A0A395JHS1">
    <property type="interactions" value="198"/>
</dbReference>
<evidence type="ECO:0000313" key="5">
    <source>
        <dbReference type="EMBL" id="RBP49223.1"/>
    </source>
</evidence>
<dbReference type="PRINTS" id="PR00095">
    <property type="entry name" value="ANTSNTHASEI"/>
</dbReference>
<evidence type="ECO:0000256" key="2">
    <source>
        <dbReference type="ARBA" id="ARBA00022679"/>
    </source>
</evidence>
<name>A0A395JHS1_9GAMM</name>
<dbReference type="Gene3D" id="3.60.120.10">
    <property type="entry name" value="Anthranilate synthase"/>
    <property type="match status" value="1"/>
</dbReference>
<protein>
    <recommendedName>
        <fullName evidence="1">aminodeoxychorismate synthase</fullName>
        <ecNumber evidence="1">2.6.1.85</ecNumber>
    </recommendedName>
</protein>
<dbReference type="EC" id="2.6.1.85" evidence="1"/>
<dbReference type="NCBIfam" id="TIGR00553">
    <property type="entry name" value="pabB"/>
    <property type="match status" value="1"/>
</dbReference>
<dbReference type="InterPro" id="IPR015890">
    <property type="entry name" value="Chorismate_C"/>
</dbReference>
<reference evidence="5 6" key="1">
    <citation type="submission" date="2018-06" db="EMBL/GenBank/DDBJ databases">
        <title>Genomic Encyclopedia of Type Strains, Phase IV (KMG-IV): sequencing the most valuable type-strain genomes for metagenomic binning, comparative biology and taxonomic classification.</title>
        <authorList>
            <person name="Goeker M."/>
        </authorList>
    </citation>
    <scope>NUCLEOTIDE SEQUENCE [LARGE SCALE GENOMIC DNA]</scope>
    <source>
        <strain evidence="5 6">DSM 24032</strain>
    </source>
</reference>
<dbReference type="InterPro" id="IPR006805">
    <property type="entry name" value="Anth_synth_I_N"/>
</dbReference>
<dbReference type="SUPFAM" id="SSF56322">
    <property type="entry name" value="ADC synthase"/>
    <property type="match status" value="1"/>
</dbReference>
<dbReference type="PANTHER" id="PTHR11236:SF50">
    <property type="entry name" value="AMINODEOXYCHORISMATE SYNTHASE COMPONENT 1"/>
    <property type="match status" value="1"/>
</dbReference>
<organism evidence="5 6">
    <name type="scientific">Arenicella xantha</name>
    <dbReference type="NCBI Taxonomy" id="644221"/>
    <lineage>
        <taxon>Bacteria</taxon>
        <taxon>Pseudomonadati</taxon>
        <taxon>Pseudomonadota</taxon>
        <taxon>Gammaproteobacteria</taxon>
        <taxon>Arenicellales</taxon>
        <taxon>Arenicellaceae</taxon>
        <taxon>Arenicella</taxon>
    </lineage>
</organism>
<dbReference type="GO" id="GO:0000162">
    <property type="term" value="P:L-tryptophan biosynthetic process"/>
    <property type="evidence" value="ECO:0007669"/>
    <property type="project" value="TreeGrafter"/>
</dbReference>
<dbReference type="GO" id="GO:0046820">
    <property type="term" value="F:4-amino-4-deoxychorismate synthase activity"/>
    <property type="evidence" value="ECO:0007669"/>
    <property type="project" value="UniProtKB-EC"/>
</dbReference>
<feature type="domain" description="Anthranilate synthase component I N-terminal" evidence="4">
    <location>
        <begin position="14"/>
        <end position="149"/>
    </location>
</feature>
<dbReference type="EMBL" id="QNRT01000004">
    <property type="protein sequence ID" value="RBP49223.1"/>
    <property type="molecule type" value="Genomic_DNA"/>
</dbReference>
<dbReference type="InterPro" id="IPR019999">
    <property type="entry name" value="Anth_synth_I-like"/>
</dbReference>
<comment type="caution">
    <text evidence="5">The sequence shown here is derived from an EMBL/GenBank/DDBJ whole genome shotgun (WGS) entry which is preliminary data.</text>
</comment>
<dbReference type="AlphaFoldDB" id="A0A395JHS1"/>
<dbReference type="Pfam" id="PF04715">
    <property type="entry name" value="Anth_synt_I_N"/>
    <property type="match status" value="1"/>
</dbReference>
<gene>
    <name evidence="5" type="ORF">DFR28_104151</name>
</gene>
<evidence type="ECO:0000259" key="3">
    <source>
        <dbReference type="Pfam" id="PF00425"/>
    </source>
</evidence>
<accession>A0A395JHS1</accession>